<dbReference type="GO" id="GO:0003973">
    <property type="term" value="F:(S)-2-hydroxy-acid oxidase activity"/>
    <property type="evidence" value="ECO:0007669"/>
    <property type="project" value="TreeGrafter"/>
</dbReference>
<gene>
    <name evidence="5" type="ORF">AFUS01_LOCUS12559</name>
</gene>
<keyword evidence="6" id="KW-1185">Reference proteome</keyword>
<sequence length="123" mass="13732">MGEDDRQAAAAMGTIYILSTISTSSIEEVASATPRSRKWFQLYVYKDRNLSINLIKRAEAAGFEALCLTVDAPYFGKRRLNFRNKFYLSRHERMANFQPGSGESEGVGASGDGSAHNKYIDRN</sequence>
<dbReference type="Proteomes" id="UP000708208">
    <property type="component" value="Unassembled WGS sequence"/>
</dbReference>
<dbReference type="EMBL" id="CAJVCH010099514">
    <property type="protein sequence ID" value="CAG7723473.1"/>
    <property type="molecule type" value="Genomic_DNA"/>
</dbReference>
<protein>
    <recommendedName>
        <fullName evidence="4">FMN hydroxy acid dehydrogenase domain-containing protein</fullName>
    </recommendedName>
</protein>
<evidence type="ECO:0000256" key="3">
    <source>
        <dbReference type="SAM" id="MobiDB-lite"/>
    </source>
</evidence>
<dbReference type="InterPro" id="IPR000262">
    <property type="entry name" value="FMN-dep_DH"/>
</dbReference>
<evidence type="ECO:0000259" key="4">
    <source>
        <dbReference type="PROSITE" id="PS51349"/>
    </source>
</evidence>
<keyword evidence="2" id="KW-0560">Oxidoreductase</keyword>
<accession>A0A8J2JTG0</accession>
<dbReference type="AlphaFoldDB" id="A0A8J2JTG0"/>
<dbReference type="InterPro" id="IPR037396">
    <property type="entry name" value="FMN_HAD"/>
</dbReference>
<dbReference type="PROSITE" id="PS51349">
    <property type="entry name" value="FMN_HYDROXY_ACID_DH_2"/>
    <property type="match status" value="1"/>
</dbReference>
<dbReference type="PANTHER" id="PTHR10578">
    <property type="entry name" value="S -2-HYDROXY-ACID OXIDASE-RELATED"/>
    <property type="match status" value="1"/>
</dbReference>
<evidence type="ECO:0000256" key="2">
    <source>
        <dbReference type="ARBA" id="ARBA00023002"/>
    </source>
</evidence>
<organism evidence="5 6">
    <name type="scientific">Allacma fusca</name>
    <dbReference type="NCBI Taxonomy" id="39272"/>
    <lineage>
        <taxon>Eukaryota</taxon>
        <taxon>Metazoa</taxon>
        <taxon>Ecdysozoa</taxon>
        <taxon>Arthropoda</taxon>
        <taxon>Hexapoda</taxon>
        <taxon>Collembola</taxon>
        <taxon>Symphypleona</taxon>
        <taxon>Sminthuridae</taxon>
        <taxon>Allacma</taxon>
    </lineage>
</organism>
<feature type="region of interest" description="Disordered" evidence="3">
    <location>
        <begin position="97"/>
        <end position="123"/>
    </location>
</feature>
<feature type="domain" description="FMN hydroxy acid dehydrogenase" evidence="4">
    <location>
        <begin position="1"/>
        <end position="123"/>
    </location>
</feature>
<reference evidence="5" key="1">
    <citation type="submission" date="2021-06" db="EMBL/GenBank/DDBJ databases">
        <authorList>
            <person name="Hodson N. C."/>
            <person name="Mongue J. A."/>
            <person name="Jaron S. K."/>
        </authorList>
    </citation>
    <scope>NUCLEOTIDE SEQUENCE</scope>
</reference>
<comment type="caution">
    <text evidence="5">The sequence shown here is derived from an EMBL/GenBank/DDBJ whole genome shotgun (WGS) entry which is preliminary data.</text>
</comment>
<dbReference type="GO" id="GO:0005782">
    <property type="term" value="C:peroxisomal matrix"/>
    <property type="evidence" value="ECO:0007669"/>
    <property type="project" value="TreeGrafter"/>
</dbReference>
<name>A0A8J2JTG0_9HEXA</name>
<evidence type="ECO:0000313" key="6">
    <source>
        <dbReference type="Proteomes" id="UP000708208"/>
    </source>
</evidence>
<dbReference type="OrthoDB" id="25826at2759"/>
<comment type="cofactor">
    <cofactor evidence="1">
        <name>FMN</name>
        <dbReference type="ChEBI" id="CHEBI:58210"/>
    </cofactor>
</comment>
<dbReference type="PANTHER" id="PTHR10578:SF149">
    <property type="entry name" value="2-HYDROXYACID OXIDASE 2"/>
    <property type="match status" value="1"/>
</dbReference>
<dbReference type="Pfam" id="PF01070">
    <property type="entry name" value="FMN_dh"/>
    <property type="match status" value="1"/>
</dbReference>
<evidence type="ECO:0000256" key="1">
    <source>
        <dbReference type="ARBA" id="ARBA00001917"/>
    </source>
</evidence>
<proteinExistence type="predicted"/>
<dbReference type="GO" id="GO:0001561">
    <property type="term" value="P:fatty acid alpha-oxidation"/>
    <property type="evidence" value="ECO:0007669"/>
    <property type="project" value="TreeGrafter"/>
</dbReference>
<evidence type="ECO:0000313" key="5">
    <source>
        <dbReference type="EMBL" id="CAG7723473.1"/>
    </source>
</evidence>